<dbReference type="PANTHER" id="PTHR22550:SF18">
    <property type="entry name" value="VWFA DOMAIN-CONTAINING PROTEIN"/>
    <property type="match status" value="1"/>
</dbReference>
<comment type="caution">
    <text evidence="2">The sequence shown here is derived from an EMBL/GenBank/DDBJ whole genome shotgun (WGS) entry which is preliminary data.</text>
</comment>
<dbReference type="SUPFAM" id="SSF53850">
    <property type="entry name" value="Periplasmic binding protein-like II"/>
    <property type="match status" value="1"/>
</dbReference>
<accession>A0A3M5D592</accession>
<dbReference type="PANTHER" id="PTHR22550">
    <property type="entry name" value="SPORE GERMINATION PROTEIN"/>
    <property type="match status" value="1"/>
</dbReference>
<organism evidence="2 3">
    <name type="scientific">Pseudomonas aeruginosa</name>
    <dbReference type="NCBI Taxonomy" id="287"/>
    <lineage>
        <taxon>Bacteria</taxon>
        <taxon>Pseudomonadati</taxon>
        <taxon>Pseudomonadota</taxon>
        <taxon>Gammaproteobacteria</taxon>
        <taxon>Pseudomonadales</taxon>
        <taxon>Pseudomonadaceae</taxon>
        <taxon>Pseudomonas</taxon>
    </lineage>
</organism>
<reference evidence="2 3" key="1">
    <citation type="submission" date="2018-08" db="EMBL/GenBank/DDBJ databases">
        <title>Recombination of ecologically and evolutionarily significant loci maintains genetic cohesion in the Pseudomonas syringae species complex.</title>
        <authorList>
            <person name="Dillon M."/>
            <person name="Thakur S."/>
            <person name="Almeida R.N.D."/>
            <person name="Weir B.S."/>
            <person name="Guttman D.S."/>
        </authorList>
    </citation>
    <scope>NUCLEOTIDE SEQUENCE [LARGE SCALE GENOMIC DNA]</scope>
    <source>
        <strain evidence="2 3">ICMP 7846</strain>
    </source>
</reference>
<dbReference type="InterPro" id="IPR036465">
    <property type="entry name" value="vWFA_dom_sf"/>
</dbReference>
<dbReference type="Pfam" id="PF03466">
    <property type="entry name" value="LysR_substrate"/>
    <property type="match status" value="1"/>
</dbReference>
<evidence type="ECO:0000259" key="1">
    <source>
        <dbReference type="PROSITE" id="PS50234"/>
    </source>
</evidence>
<protein>
    <recommendedName>
        <fullName evidence="1">VWFA domain-containing protein</fullName>
    </recommendedName>
</protein>
<dbReference type="Pfam" id="PF00092">
    <property type="entry name" value="VWA"/>
    <property type="match status" value="1"/>
</dbReference>
<dbReference type="PROSITE" id="PS50234">
    <property type="entry name" value="VWFA"/>
    <property type="match status" value="1"/>
</dbReference>
<dbReference type="AlphaFoldDB" id="A0A3M5D592"/>
<dbReference type="EMBL" id="RBSQ01001349">
    <property type="protein sequence ID" value="RMS45155.1"/>
    <property type="molecule type" value="Genomic_DNA"/>
</dbReference>
<sequence>MFEFAWPWVFALAPLPWLLRLVLPAADSGEAALKVSFLDELESLAGRRARARLPAWRQQVRFALLWFLLLLAAARPQWVGDPLPLPASGRDLLLAVDVSGSMDYRDMRWQEDEISRLELIKKLFGDFIEDRRGDRVGLILFGSQAYLQAPLTFDRHTVRVWLDEAQIGIAGKNTAIGDAIGLAVKRLRQRPAESRVLVLITDGANTGGQIAPQIAAQLAAEQQVKIYTIGIGADPQQGGVPGLFGFNPGLDLDEPTLRGIAESTGGEYFRARSSAELESISATLDRLEPVAQQTTRARPALALLAGFFGSQPQTRLQLLFETVSGPLERLLDGEADLILHRVDKSDPRLEWLDLCRVGLVPVIAPGLLGDPPPRPVRPEQLRPFAQCVMRDSARHSPPTDYFMLAGARQCSVPDQRTKKEVILQGLGWGHLPDFLVDEELADGRLLALAGPHLPGRSEEVVAARRRDRAQGPVAERLWAFLRDNATALRESGMDTGGDDSAGARRPR</sequence>
<dbReference type="InterPro" id="IPR002035">
    <property type="entry name" value="VWF_A"/>
</dbReference>
<proteinExistence type="predicted"/>
<evidence type="ECO:0000313" key="3">
    <source>
        <dbReference type="Proteomes" id="UP000270834"/>
    </source>
</evidence>
<dbReference type="Proteomes" id="UP000270834">
    <property type="component" value="Unassembled WGS sequence"/>
</dbReference>
<dbReference type="CDD" id="cd01467">
    <property type="entry name" value="vWA_BatA_type"/>
    <property type="match status" value="1"/>
</dbReference>
<dbReference type="SUPFAM" id="SSF53300">
    <property type="entry name" value="vWA-like"/>
    <property type="match status" value="1"/>
</dbReference>
<dbReference type="SMART" id="SM00327">
    <property type="entry name" value="VWA"/>
    <property type="match status" value="1"/>
</dbReference>
<gene>
    <name evidence="2" type="ORF">ALP65_01651</name>
</gene>
<dbReference type="InterPro" id="IPR050768">
    <property type="entry name" value="UPF0353/GerABKA_families"/>
</dbReference>
<feature type="domain" description="VWFA" evidence="1">
    <location>
        <begin position="91"/>
        <end position="287"/>
    </location>
</feature>
<dbReference type="Gene3D" id="3.40.190.290">
    <property type="match status" value="1"/>
</dbReference>
<dbReference type="InterPro" id="IPR005119">
    <property type="entry name" value="LysR_subst-bd"/>
</dbReference>
<dbReference type="InterPro" id="IPR033881">
    <property type="entry name" value="vWA_BatA_type"/>
</dbReference>
<dbReference type="Gene3D" id="3.40.50.410">
    <property type="entry name" value="von Willebrand factor, type A domain"/>
    <property type="match status" value="1"/>
</dbReference>
<name>A0A3M5D592_PSEAI</name>
<evidence type="ECO:0000313" key="2">
    <source>
        <dbReference type="EMBL" id="RMS45155.1"/>
    </source>
</evidence>